<evidence type="ECO:0000313" key="2">
    <source>
        <dbReference type="Proteomes" id="UP001596116"/>
    </source>
</evidence>
<proteinExistence type="predicted"/>
<dbReference type="RefSeq" id="WP_379880547.1">
    <property type="nucleotide sequence ID" value="NZ_JBHPON010000001.1"/>
</dbReference>
<reference evidence="1 2" key="1">
    <citation type="submission" date="2024-09" db="EMBL/GenBank/DDBJ databases">
        <authorList>
            <person name="Zhang Z.-H."/>
        </authorList>
    </citation>
    <scope>NUCLEOTIDE SEQUENCE [LARGE SCALE GENOMIC DNA]</scope>
    <source>
        <strain evidence="1 2">HHTR114</strain>
    </source>
</reference>
<dbReference type="EMBL" id="JBHPON010000001">
    <property type="protein sequence ID" value="MFC6034142.1"/>
    <property type="molecule type" value="Genomic_DNA"/>
</dbReference>
<evidence type="ECO:0000313" key="1">
    <source>
        <dbReference type="EMBL" id="MFC6034142.1"/>
    </source>
</evidence>
<accession>A0ABW1KUC2</accession>
<sequence length="68" mass="7582">MSILVPLNSAMKVSYKINSVESILRAGESFIGLTVLYDDEGEAEITHALDIHDEVLKVQRLPENHEDS</sequence>
<organism evidence="1 2">
    <name type="scientific">Hyphococcus aureus</name>
    <dbReference type="NCBI Taxonomy" id="2666033"/>
    <lineage>
        <taxon>Bacteria</taxon>
        <taxon>Pseudomonadati</taxon>
        <taxon>Pseudomonadota</taxon>
        <taxon>Alphaproteobacteria</taxon>
        <taxon>Parvularculales</taxon>
        <taxon>Parvularculaceae</taxon>
        <taxon>Hyphococcus</taxon>
    </lineage>
</organism>
<protein>
    <submittedName>
        <fullName evidence="1">Uncharacterized protein</fullName>
    </submittedName>
</protein>
<gene>
    <name evidence="1" type="ORF">ACFMB1_01225</name>
</gene>
<keyword evidence="2" id="KW-1185">Reference proteome</keyword>
<comment type="caution">
    <text evidence="1">The sequence shown here is derived from an EMBL/GenBank/DDBJ whole genome shotgun (WGS) entry which is preliminary data.</text>
</comment>
<name>A0ABW1KUC2_9PROT</name>
<dbReference type="Proteomes" id="UP001596116">
    <property type="component" value="Unassembled WGS sequence"/>
</dbReference>